<feature type="compositionally biased region" description="Basic and acidic residues" evidence="1">
    <location>
        <begin position="512"/>
        <end position="530"/>
    </location>
</feature>
<gene>
    <name evidence="2" type="ORF">UA74_01215</name>
</gene>
<protein>
    <submittedName>
        <fullName evidence="2">Uncharacterized protein</fullName>
    </submittedName>
</protein>
<keyword evidence="3" id="KW-1185">Reference proteome</keyword>
<dbReference type="AlphaFoldDB" id="A0AAC9L6K9"/>
<dbReference type="Proteomes" id="UP000185511">
    <property type="component" value="Chromosome"/>
</dbReference>
<evidence type="ECO:0000313" key="2">
    <source>
        <dbReference type="EMBL" id="APU12333.1"/>
    </source>
</evidence>
<dbReference type="KEGG" id="acad:UA74_01215"/>
<reference evidence="3" key="1">
    <citation type="submission" date="2016-06" db="EMBL/GenBank/DDBJ databases">
        <title>Complete genome sequence of Actinoalloteichus fjordicus DSM 46855 (=ADI127-17), type strain of the new species Actinoalloteichus fjordicus.</title>
        <authorList>
            <person name="Ruckert C."/>
            <person name="Nouioui I."/>
            <person name="Willmese J."/>
            <person name="van Wezel G."/>
            <person name="Klenk H.-P."/>
            <person name="Kalinowski J."/>
            <person name="Zotchev S.B."/>
        </authorList>
    </citation>
    <scope>NUCLEOTIDE SEQUENCE [LARGE SCALE GENOMIC DNA]</scope>
    <source>
        <strain evidence="3">ADI127-7</strain>
    </source>
</reference>
<sequence>MADTSLTREGLGGQALDVSSRIHDLLLAMAGRIDDDALVRARELLALGEFDRATDFLTGCLVAGAVPVTIPERDELSSLLVEVRSPPALAARLNLMEQLPSTQHRFTSESEPIAELTEVLSRLAGRLPALNWVRCVSRLTPAGPTPAGGTQRVVLAEVGRSGFPHALAFLLSQELLDLGVSAIVDTWREGSGLSDYHAQALSAAVEVPLPTPAVGPGPSAAASPRSYVAAEPAVAPAPPAPPYPSDAESPNRSTGDSHWRSTTGSRGTDWSSRRSTRSAATADQVMESPRESSRSAGNSESGGAEAADDDGGGADRPSWMPRTAPRPDPAASNDVDERSVAVEPVVDVAADVDDAADVVAEVVRLPRPDEAGVSDAEIDGFDGPDAVVETRSRRSSWARRQPSVVTPDTGPELVDEPAGSASGAMSDEPTRTFSTAETLTDRDSDVAADSGSVVDFTGDPARSPGVERPFADDPVESDPGADSSSAGPWNTGPAEAESADGGADSNGGADSKLTEKERDLLRKLHEELAQREQGGSSEEPSAEHGGSSTSSGRRHAVSNVEQTGPITRITGMDGISHTATAGVPHRPNNGYPPFQAPN</sequence>
<dbReference type="RefSeq" id="WP_075738122.1">
    <property type="nucleotide sequence ID" value="NZ_CP016076.1"/>
</dbReference>
<evidence type="ECO:0000256" key="1">
    <source>
        <dbReference type="SAM" id="MobiDB-lite"/>
    </source>
</evidence>
<evidence type="ECO:0000313" key="3">
    <source>
        <dbReference type="Proteomes" id="UP000185511"/>
    </source>
</evidence>
<name>A0AAC9L6K9_9PSEU</name>
<feature type="region of interest" description="Disordered" evidence="1">
    <location>
        <begin position="232"/>
        <end position="339"/>
    </location>
</feature>
<feature type="compositionally biased region" description="Pro residues" evidence="1">
    <location>
        <begin position="235"/>
        <end position="244"/>
    </location>
</feature>
<organism evidence="2 3">
    <name type="scientific">Actinoalloteichus fjordicus</name>
    <dbReference type="NCBI Taxonomy" id="1612552"/>
    <lineage>
        <taxon>Bacteria</taxon>
        <taxon>Bacillati</taxon>
        <taxon>Actinomycetota</taxon>
        <taxon>Actinomycetes</taxon>
        <taxon>Pseudonocardiales</taxon>
        <taxon>Pseudonocardiaceae</taxon>
        <taxon>Actinoalloteichus</taxon>
    </lineage>
</organism>
<feature type="compositionally biased region" description="Low complexity" evidence="1">
    <location>
        <begin position="499"/>
        <end position="511"/>
    </location>
</feature>
<proteinExistence type="predicted"/>
<feature type="region of interest" description="Disordered" evidence="1">
    <location>
        <begin position="366"/>
        <end position="598"/>
    </location>
</feature>
<dbReference type="EMBL" id="CP016076">
    <property type="protein sequence ID" value="APU12333.1"/>
    <property type="molecule type" value="Genomic_DNA"/>
</dbReference>
<feature type="compositionally biased region" description="Low complexity" evidence="1">
    <location>
        <begin position="260"/>
        <end position="270"/>
    </location>
</feature>
<accession>A0AAC9L6K9</accession>
<feature type="compositionally biased region" description="Low complexity" evidence="1">
    <location>
        <begin position="294"/>
        <end position="305"/>
    </location>
</feature>